<dbReference type="InterPro" id="IPR025943">
    <property type="entry name" value="Sigma_54_int_dom_ATP-bd_2"/>
</dbReference>
<dbReference type="Gene3D" id="3.40.50.410">
    <property type="entry name" value="von Willebrand factor, type A domain"/>
    <property type="match status" value="1"/>
</dbReference>
<dbReference type="Gene3D" id="3.40.50.300">
    <property type="entry name" value="P-loop containing nucleotide triphosphate hydrolases"/>
    <property type="match status" value="1"/>
</dbReference>
<dbReference type="InterPro" id="IPR002035">
    <property type="entry name" value="VWF_A"/>
</dbReference>
<dbReference type="AlphaFoldDB" id="A0AA94F220"/>
<feature type="region of interest" description="Disordered" evidence="1">
    <location>
        <begin position="287"/>
        <end position="317"/>
    </location>
</feature>
<dbReference type="SMART" id="SM00327">
    <property type="entry name" value="VWA"/>
    <property type="match status" value="1"/>
</dbReference>
<evidence type="ECO:0000256" key="1">
    <source>
        <dbReference type="SAM" id="MobiDB-lite"/>
    </source>
</evidence>
<reference evidence="3" key="1">
    <citation type="submission" date="2018-12" db="EMBL/GenBank/DDBJ databases">
        <title>Draft genome sequence of Flaovobacterium columnare BGFS27 isolated from channel catfish in Alabama.</title>
        <authorList>
            <person name="Cai W."/>
            <person name="Arias C."/>
        </authorList>
    </citation>
    <scope>NUCLEOTIDE SEQUENCE [LARGE SCALE GENOMIC DNA]</scope>
    <source>
        <strain evidence="3">BGFS27</strain>
    </source>
</reference>
<dbReference type="Pfam" id="PF07728">
    <property type="entry name" value="AAA_5"/>
    <property type="match status" value="1"/>
</dbReference>
<dbReference type="CDD" id="cd00009">
    <property type="entry name" value="AAA"/>
    <property type="match status" value="1"/>
</dbReference>
<evidence type="ECO:0000313" key="3">
    <source>
        <dbReference type="EMBL" id="RVU87692.1"/>
    </source>
</evidence>
<feature type="domain" description="VWFA" evidence="2">
    <location>
        <begin position="398"/>
        <end position="533"/>
    </location>
</feature>
<dbReference type="PANTHER" id="PTHR35023">
    <property type="entry name" value="CHELATASE-RELATED"/>
    <property type="match status" value="1"/>
</dbReference>
<dbReference type="PANTHER" id="PTHR35023:SF1">
    <property type="entry name" value="MG-PROTOPORPHYRIN IX CHELATASE"/>
    <property type="match status" value="1"/>
</dbReference>
<dbReference type="InterPro" id="IPR036465">
    <property type="entry name" value="vWFA_dom_sf"/>
</dbReference>
<proteinExistence type="predicted"/>
<dbReference type="InterPro" id="IPR011704">
    <property type="entry name" value="ATPase_dyneun-rel_AAA"/>
</dbReference>
<dbReference type="GO" id="GO:0016887">
    <property type="term" value="F:ATP hydrolysis activity"/>
    <property type="evidence" value="ECO:0007669"/>
    <property type="project" value="InterPro"/>
</dbReference>
<sequence length="561" mass="63586">MVNSMEQKSFPFTAICAQDDFKLALLLCMIDPSLGGVLAQGDKGTGKTTTVRALQSLMKNIEPHFPFVNLPIGATEDRVLGSLQLETLINDKKLEVQKGLLSKAHKGILYIDEVNLLNDYLMDVLLDASSSGGYFLERDSISHWLESRFCLVGTMNPEEGDLRPQLLDRFGLAVTIKTPTDKKIRMEIVNRRLKFDLDSNELCREFEDQEKQLANQIISARKELSNIHLSEEIRDTIAEKCIAYEVEGLRADILLMKASRAYAAFKNCTEVTSVHLEKIAPLVLNHRGKNFPKNDQTQTKTEENNHKKEDNFNKNESKGLNDYLLQATSTDQFLKIQIPQKESQRGIIFNSQTNQKGSYNFFKKNTTSINIVNTVKKYLTTQKFKIYYKKAIPESKIHLVFLIDSSSSMIKDQQISFIKGLISETVHKFQNKKILLSAVALQNGTATIVLKLTQNIETFITEIQDLRSGGKTNLKAGLQLVQQLIRSKKTKEETLLYIITDGKINQGKTQNPFTEAVLYFKNYLKINKNTTIIDTEKGFVKLALAKKLANEMSVNYQTIAY</sequence>
<protein>
    <submittedName>
        <fullName evidence="3">VWA domain-containing protein</fullName>
    </submittedName>
</protein>
<feature type="compositionally biased region" description="Basic and acidic residues" evidence="1">
    <location>
        <begin position="300"/>
        <end position="317"/>
    </location>
</feature>
<dbReference type="InterPro" id="IPR041628">
    <property type="entry name" value="ChlI/MoxR_AAA_lid"/>
</dbReference>
<dbReference type="Pfam" id="PF13519">
    <property type="entry name" value="VWA_2"/>
    <property type="match status" value="1"/>
</dbReference>
<gene>
    <name evidence="3" type="ORF">EJB19_05550</name>
</gene>
<dbReference type="Pfam" id="PF17863">
    <property type="entry name" value="AAA_lid_2"/>
    <property type="match status" value="1"/>
</dbReference>
<dbReference type="SUPFAM" id="SSF52540">
    <property type="entry name" value="P-loop containing nucleoside triphosphate hydrolases"/>
    <property type="match status" value="1"/>
</dbReference>
<evidence type="ECO:0000259" key="2">
    <source>
        <dbReference type="PROSITE" id="PS50234"/>
    </source>
</evidence>
<dbReference type="SMART" id="SM00382">
    <property type="entry name" value="AAA"/>
    <property type="match status" value="1"/>
</dbReference>
<comment type="caution">
    <text evidence="3">The sequence shown here is derived from an EMBL/GenBank/DDBJ whole genome shotgun (WGS) entry which is preliminary data.</text>
</comment>
<dbReference type="EMBL" id="RWGX01000004">
    <property type="protein sequence ID" value="RVU87692.1"/>
    <property type="molecule type" value="Genomic_DNA"/>
</dbReference>
<organism evidence="3">
    <name type="scientific">Flavobacterium columnare</name>
    <dbReference type="NCBI Taxonomy" id="996"/>
    <lineage>
        <taxon>Bacteria</taxon>
        <taxon>Pseudomonadati</taxon>
        <taxon>Bacteroidota</taxon>
        <taxon>Flavobacteriia</taxon>
        <taxon>Flavobacteriales</taxon>
        <taxon>Flavobacteriaceae</taxon>
        <taxon>Flavobacterium</taxon>
    </lineage>
</organism>
<dbReference type="InterPro" id="IPR052989">
    <property type="entry name" value="Mg-chelatase_DI-like"/>
</dbReference>
<dbReference type="InterPro" id="IPR003593">
    <property type="entry name" value="AAA+_ATPase"/>
</dbReference>
<dbReference type="PROSITE" id="PS00676">
    <property type="entry name" value="SIGMA54_INTERACT_2"/>
    <property type="match status" value="1"/>
</dbReference>
<name>A0AA94F220_9FLAO</name>
<dbReference type="GO" id="GO:0005524">
    <property type="term" value="F:ATP binding"/>
    <property type="evidence" value="ECO:0007669"/>
    <property type="project" value="InterPro"/>
</dbReference>
<dbReference type="InterPro" id="IPR027417">
    <property type="entry name" value="P-loop_NTPase"/>
</dbReference>
<dbReference type="PROSITE" id="PS50234">
    <property type="entry name" value="VWFA"/>
    <property type="match status" value="1"/>
</dbReference>
<dbReference type="Gene3D" id="1.10.8.80">
    <property type="entry name" value="Magnesium chelatase subunit I, C-Terminal domain"/>
    <property type="match status" value="1"/>
</dbReference>
<accession>A0AA94F220</accession>
<dbReference type="SUPFAM" id="SSF53300">
    <property type="entry name" value="vWA-like"/>
    <property type="match status" value="1"/>
</dbReference>